<dbReference type="GO" id="GO:0022857">
    <property type="term" value="F:transmembrane transporter activity"/>
    <property type="evidence" value="ECO:0007669"/>
    <property type="project" value="InterPro"/>
</dbReference>
<dbReference type="SUPFAM" id="SSF161098">
    <property type="entry name" value="MetI-like"/>
    <property type="match status" value="1"/>
</dbReference>
<keyword evidence="5 9" id="KW-0812">Transmembrane</keyword>
<evidence type="ECO:0000256" key="8">
    <source>
        <dbReference type="ARBA" id="ARBA00023136"/>
    </source>
</evidence>
<feature type="transmembrane region" description="Helical" evidence="9">
    <location>
        <begin position="6"/>
        <end position="28"/>
    </location>
</feature>
<dbReference type="GO" id="GO:0006865">
    <property type="term" value="P:amino acid transport"/>
    <property type="evidence" value="ECO:0007669"/>
    <property type="project" value="UniProtKB-KW"/>
</dbReference>
<protein>
    <submittedName>
        <fullName evidence="11">ABC transporter permease subunit</fullName>
    </submittedName>
</protein>
<dbReference type="InterPro" id="IPR000515">
    <property type="entry name" value="MetI-like"/>
</dbReference>
<dbReference type="NCBIfam" id="TIGR01726">
    <property type="entry name" value="HEQRo_perm_3TM"/>
    <property type="match status" value="1"/>
</dbReference>
<evidence type="ECO:0000256" key="6">
    <source>
        <dbReference type="ARBA" id="ARBA00022970"/>
    </source>
</evidence>
<evidence type="ECO:0000256" key="1">
    <source>
        <dbReference type="ARBA" id="ARBA00004429"/>
    </source>
</evidence>
<dbReference type="Pfam" id="PF00528">
    <property type="entry name" value="BPD_transp_1"/>
    <property type="match status" value="1"/>
</dbReference>
<feature type="transmembrane region" description="Helical" evidence="9">
    <location>
        <begin position="35"/>
        <end position="64"/>
    </location>
</feature>
<keyword evidence="3 9" id="KW-0813">Transport</keyword>
<keyword evidence="4" id="KW-1003">Cell membrane</keyword>
<dbReference type="PANTHER" id="PTHR30614">
    <property type="entry name" value="MEMBRANE COMPONENT OF AMINO ACID ABC TRANSPORTER"/>
    <property type="match status" value="1"/>
</dbReference>
<dbReference type="CDD" id="cd06261">
    <property type="entry name" value="TM_PBP2"/>
    <property type="match status" value="1"/>
</dbReference>
<evidence type="ECO:0000256" key="3">
    <source>
        <dbReference type="ARBA" id="ARBA00022448"/>
    </source>
</evidence>
<dbReference type="EMBL" id="WIXJ01000001">
    <property type="protein sequence ID" value="MQY50204.1"/>
    <property type="molecule type" value="Genomic_DNA"/>
</dbReference>
<dbReference type="PANTHER" id="PTHR30614:SF0">
    <property type="entry name" value="L-CYSTINE TRANSPORT SYSTEM PERMEASE PROTEIN TCYL"/>
    <property type="match status" value="1"/>
</dbReference>
<evidence type="ECO:0000256" key="7">
    <source>
        <dbReference type="ARBA" id="ARBA00022989"/>
    </source>
</evidence>
<dbReference type="Gene3D" id="1.10.3720.10">
    <property type="entry name" value="MetI-like"/>
    <property type="match status" value="1"/>
</dbReference>
<keyword evidence="8 9" id="KW-0472">Membrane</keyword>
<dbReference type="InterPro" id="IPR010065">
    <property type="entry name" value="AA_ABC_transptr_permease_3TM"/>
</dbReference>
<dbReference type="AlphaFoldDB" id="A0A6L5JUD4"/>
<gene>
    <name evidence="11" type="ORF">GHK24_00195</name>
</gene>
<feature type="domain" description="ABC transmembrane type-1" evidence="10">
    <location>
        <begin position="5"/>
        <end position="193"/>
    </location>
</feature>
<reference evidence="11 12" key="1">
    <citation type="submission" date="2019-10" db="EMBL/GenBank/DDBJ databases">
        <title>Whole-genome sequence of the purple nonsulfur photosynthetic bacterium Rhodocyclus tenuis.</title>
        <authorList>
            <person name="Kyndt J.A."/>
            <person name="Meyer T.E."/>
        </authorList>
    </citation>
    <scope>NUCLEOTIDE SEQUENCE [LARGE SCALE GENOMIC DNA]</scope>
    <source>
        <strain evidence="11 12">DSM 110</strain>
    </source>
</reference>
<evidence type="ECO:0000313" key="11">
    <source>
        <dbReference type="EMBL" id="MQY50204.1"/>
    </source>
</evidence>
<accession>A0A6L5JUD4</accession>
<dbReference type="Proteomes" id="UP000480275">
    <property type="component" value="Unassembled WGS sequence"/>
</dbReference>
<organism evidence="11 12">
    <name type="scientific">Rhodocyclus tenuis</name>
    <name type="common">Rhodospirillum tenue</name>
    <dbReference type="NCBI Taxonomy" id="1066"/>
    <lineage>
        <taxon>Bacteria</taxon>
        <taxon>Pseudomonadati</taxon>
        <taxon>Pseudomonadota</taxon>
        <taxon>Betaproteobacteria</taxon>
        <taxon>Rhodocyclales</taxon>
        <taxon>Rhodocyclaceae</taxon>
        <taxon>Rhodocyclus</taxon>
    </lineage>
</organism>
<name>A0A6L5JUD4_RHOTE</name>
<dbReference type="GO" id="GO:0043190">
    <property type="term" value="C:ATP-binding cassette (ABC) transporter complex"/>
    <property type="evidence" value="ECO:0007669"/>
    <property type="project" value="InterPro"/>
</dbReference>
<evidence type="ECO:0000256" key="5">
    <source>
        <dbReference type="ARBA" id="ARBA00022692"/>
    </source>
</evidence>
<dbReference type="InterPro" id="IPR035906">
    <property type="entry name" value="MetI-like_sf"/>
</dbReference>
<dbReference type="PROSITE" id="PS50928">
    <property type="entry name" value="ABC_TM1"/>
    <property type="match status" value="1"/>
</dbReference>
<comment type="similarity">
    <text evidence="2">Belongs to the binding-protein-dependent transport system permease family. HisMQ subfamily.</text>
</comment>
<feature type="transmembrane region" description="Helical" evidence="9">
    <location>
        <begin position="171"/>
        <end position="189"/>
    </location>
</feature>
<evidence type="ECO:0000313" key="12">
    <source>
        <dbReference type="Proteomes" id="UP000480275"/>
    </source>
</evidence>
<evidence type="ECO:0000256" key="2">
    <source>
        <dbReference type="ARBA" id="ARBA00010072"/>
    </source>
</evidence>
<proteinExistence type="inferred from homology"/>
<sequence>MLQGVPLTLLVCVGAMLISVVLGLAAALGRLSHSALAYGIATFYTSFFRGTPLLVQILLIYLGIPQLGPVPPAIPSGIIALSLCYGAYLSEIFRSAITAIARGQWEAGRALGLTDRQILGEIILPQALKIAIPPSGAMFISMLKDSSLVSVMGLWEIMFLAQSYGRSSYRYMEMLLTAAIIYWALSLLLEMLQAHLERRLHGNRPA</sequence>
<evidence type="ECO:0000256" key="9">
    <source>
        <dbReference type="RuleBase" id="RU363032"/>
    </source>
</evidence>
<comment type="caution">
    <text evidence="11">The sequence shown here is derived from an EMBL/GenBank/DDBJ whole genome shotgun (WGS) entry which is preliminary data.</text>
</comment>
<feature type="transmembrane region" description="Helical" evidence="9">
    <location>
        <begin position="70"/>
        <end position="88"/>
    </location>
</feature>
<keyword evidence="6" id="KW-0029">Amino-acid transport</keyword>
<evidence type="ECO:0000259" key="10">
    <source>
        <dbReference type="PROSITE" id="PS50928"/>
    </source>
</evidence>
<dbReference type="OrthoDB" id="7026155at2"/>
<comment type="subcellular location">
    <subcellularLocation>
        <location evidence="1">Cell inner membrane</location>
        <topology evidence="1">Multi-pass membrane protein</topology>
    </subcellularLocation>
    <subcellularLocation>
        <location evidence="9">Cell membrane</location>
        <topology evidence="9">Multi-pass membrane protein</topology>
    </subcellularLocation>
</comment>
<keyword evidence="7 9" id="KW-1133">Transmembrane helix</keyword>
<evidence type="ECO:0000256" key="4">
    <source>
        <dbReference type="ARBA" id="ARBA00022475"/>
    </source>
</evidence>
<dbReference type="InterPro" id="IPR043429">
    <property type="entry name" value="ArtM/GltK/GlnP/TcyL/YhdX-like"/>
</dbReference>